<comment type="cofactor">
    <cofactor evidence="1">
        <name>FMN</name>
        <dbReference type="ChEBI" id="CHEBI:58210"/>
    </cofactor>
</comment>
<protein>
    <submittedName>
        <fullName evidence="6">L-lactate dehydrogenase</fullName>
    </submittedName>
</protein>
<dbReference type="PROSITE" id="PS51349">
    <property type="entry name" value="FMN_HYDROXY_ACID_DH_2"/>
    <property type="match status" value="1"/>
</dbReference>
<keyword evidence="7" id="KW-1185">Reference proteome</keyword>
<dbReference type="RefSeq" id="WP_157697713.1">
    <property type="nucleotide sequence ID" value="NZ_FCOX02000068.1"/>
</dbReference>
<dbReference type="GO" id="GO:0005886">
    <property type="term" value="C:plasma membrane"/>
    <property type="evidence" value="ECO:0007669"/>
    <property type="project" value="TreeGrafter"/>
</dbReference>
<evidence type="ECO:0000256" key="3">
    <source>
        <dbReference type="ARBA" id="ARBA00022643"/>
    </source>
</evidence>
<evidence type="ECO:0000313" key="7">
    <source>
        <dbReference type="Proteomes" id="UP000071859"/>
    </source>
</evidence>
<dbReference type="InterPro" id="IPR000262">
    <property type="entry name" value="FMN-dep_DH"/>
</dbReference>
<feature type="domain" description="FMN hydroxy acid dehydrogenase" evidence="5">
    <location>
        <begin position="2"/>
        <end position="249"/>
    </location>
</feature>
<dbReference type="OrthoDB" id="9770452at2"/>
<dbReference type="GO" id="GO:0009060">
    <property type="term" value="P:aerobic respiration"/>
    <property type="evidence" value="ECO:0007669"/>
    <property type="project" value="TreeGrafter"/>
</dbReference>
<keyword evidence="4" id="KW-0560">Oxidoreductase</keyword>
<evidence type="ECO:0000256" key="2">
    <source>
        <dbReference type="ARBA" id="ARBA00022630"/>
    </source>
</evidence>
<dbReference type="PANTHER" id="PTHR10578">
    <property type="entry name" value="S -2-HYDROXY-ACID OXIDASE-RELATED"/>
    <property type="match status" value="1"/>
</dbReference>
<accession>A0A158ECY6</accession>
<evidence type="ECO:0000259" key="5">
    <source>
        <dbReference type="PROSITE" id="PS51349"/>
    </source>
</evidence>
<organism evidence="6 7">
    <name type="scientific">Caballeronia calidae</name>
    <dbReference type="NCBI Taxonomy" id="1777139"/>
    <lineage>
        <taxon>Bacteria</taxon>
        <taxon>Pseudomonadati</taxon>
        <taxon>Pseudomonadota</taxon>
        <taxon>Betaproteobacteria</taxon>
        <taxon>Burkholderiales</taxon>
        <taxon>Burkholderiaceae</taxon>
        <taxon>Caballeronia</taxon>
    </lineage>
</organism>
<evidence type="ECO:0000256" key="1">
    <source>
        <dbReference type="ARBA" id="ARBA00001917"/>
    </source>
</evidence>
<keyword evidence="2" id="KW-0285">Flavoprotein</keyword>
<gene>
    <name evidence="6" type="ORF">AWB78_07124</name>
</gene>
<dbReference type="EMBL" id="FCOX02000068">
    <property type="protein sequence ID" value="SAL04762.1"/>
    <property type="molecule type" value="Genomic_DNA"/>
</dbReference>
<evidence type="ECO:0000313" key="6">
    <source>
        <dbReference type="EMBL" id="SAL04762.1"/>
    </source>
</evidence>
<keyword evidence="3" id="KW-0288">FMN</keyword>
<dbReference type="Gene3D" id="3.20.20.70">
    <property type="entry name" value="Aldolase class I"/>
    <property type="match status" value="1"/>
</dbReference>
<sequence length="249" mass="27566">MPSLAKCLNVSDLRAAAKRKLPRGLFEYIDRGVEDEISMRGNIAAFDDILLQPRVVRDVAQRNLTVDLFGVQSRLPMVVAPTGSAGLLWFDGEIALAQAARDFGIPFTLSTGSITSIERIGAEAGGRLWFQLYVVPEWSHTEKLIGRAKAAGFEALVVTVDSITDTNREYNERNGFTVPMRMTRQNVLDCALHPSWSFSVLLRYIATTGMPRFSNMPTSAEATLSSAKKVVFPKSQSITDRCTKYCLVR</sequence>
<dbReference type="Proteomes" id="UP000071859">
    <property type="component" value="Unassembled WGS sequence"/>
</dbReference>
<dbReference type="SUPFAM" id="SSF51395">
    <property type="entry name" value="FMN-linked oxidoreductases"/>
    <property type="match status" value="1"/>
</dbReference>
<proteinExistence type="predicted"/>
<dbReference type="InterPro" id="IPR013785">
    <property type="entry name" value="Aldolase_TIM"/>
</dbReference>
<dbReference type="GO" id="GO:0004459">
    <property type="term" value="F:L-lactate dehydrogenase (NAD+) activity"/>
    <property type="evidence" value="ECO:0007669"/>
    <property type="project" value="TreeGrafter"/>
</dbReference>
<dbReference type="PANTHER" id="PTHR10578:SF107">
    <property type="entry name" value="2-HYDROXYACID OXIDASE 1"/>
    <property type="match status" value="1"/>
</dbReference>
<comment type="caution">
    <text evidence="6">The sequence shown here is derived from an EMBL/GenBank/DDBJ whole genome shotgun (WGS) entry which is preliminary data.</text>
</comment>
<evidence type="ECO:0000256" key="4">
    <source>
        <dbReference type="ARBA" id="ARBA00023002"/>
    </source>
</evidence>
<dbReference type="AlphaFoldDB" id="A0A158ECY6"/>
<name>A0A158ECY6_9BURK</name>
<reference evidence="6" key="1">
    <citation type="submission" date="2016-01" db="EMBL/GenBank/DDBJ databases">
        <authorList>
            <person name="Peeters C."/>
        </authorList>
    </citation>
    <scope>NUCLEOTIDE SEQUENCE</scope>
    <source>
        <strain evidence="6">LMG 29321</strain>
    </source>
</reference>
<dbReference type="InterPro" id="IPR037396">
    <property type="entry name" value="FMN_HAD"/>
</dbReference>
<dbReference type="Pfam" id="PF01070">
    <property type="entry name" value="FMN_dh"/>
    <property type="match status" value="1"/>
</dbReference>